<reference evidence="3" key="2">
    <citation type="submission" date="2020-09" db="EMBL/GenBank/DDBJ databases">
        <authorList>
            <person name="Sun Q."/>
            <person name="Kim S."/>
        </authorList>
    </citation>
    <scope>NUCLEOTIDE SEQUENCE</scope>
    <source>
        <strain evidence="3">KCTC 32337</strain>
    </source>
</reference>
<keyword evidence="1" id="KW-0479">Metal-binding</keyword>
<feature type="domain" description="Rhodanese" evidence="2">
    <location>
        <begin position="365"/>
        <end position="454"/>
    </location>
</feature>
<evidence type="ECO:0000313" key="4">
    <source>
        <dbReference type="Proteomes" id="UP000622604"/>
    </source>
</evidence>
<dbReference type="InterPro" id="IPR001279">
    <property type="entry name" value="Metallo-B-lactamas"/>
</dbReference>
<dbReference type="GO" id="GO:0016787">
    <property type="term" value="F:hydrolase activity"/>
    <property type="evidence" value="ECO:0007669"/>
    <property type="project" value="UniProtKB-KW"/>
</dbReference>
<dbReference type="GO" id="GO:0050313">
    <property type="term" value="F:sulfur dioxygenase activity"/>
    <property type="evidence" value="ECO:0007669"/>
    <property type="project" value="InterPro"/>
</dbReference>
<dbReference type="Gene3D" id="3.60.15.10">
    <property type="entry name" value="Ribonuclease Z/Hydroxyacylglutathione hydrolase-like"/>
    <property type="match status" value="1"/>
</dbReference>
<comment type="caution">
    <text evidence="3">The sequence shown here is derived from an EMBL/GenBank/DDBJ whole genome shotgun (WGS) entry which is preliminary data.</text>
</comment>
<gene>
    <name evidence="3" type="ORF">GCM10011274_42480</name>
</gene>
<dbReference type="GO" id="GO:0070813">
    <property type="term" value="P:hydrogen sulfide metabolic process"/>
    <property type="evidence" value="ECO:0007669"/>
    <property type="project" value="TreeGrafter"/>
</dbReference>
<dbReference type="RefSeq" id="WP_191867187.1">
    <property type="nucleotide sequence ID" value="NZ_BMZC01000016.1"/>
</dbReference>
<dbReference type="CDD" id="cd07724">
    <property type="entry name" value="POD-like_MBL-fold"/>
    <property type="match status" value="1"/>
</dbReference>
<dbReference type="CDD" id="cd00158">
    <property type="entry name" value="RHOD"/>
    <property type="match status" value="1"/>
</dbReference>
<dbReference type="PANTHER" id="PTHR43084:SF1">
    <property type="entry name" value="PERSULFIDE DIOXYGENASE ETHE1, MITOCHONDRIAL"/>
    <property type="match status" value="1"/>
</dbReference>
<dbReference type="InterPro" id="IPR036873">
    <property type="entry name" value="Rhodanese-like_dom_sf"/>
</dbReference>
<evidence type="ECO:0000313" key="3">
    <source>
        <dbReference type="EMBL" id="GGZ80056.1"/>
    </source>
</evidence>
<dbReference type="PANTHER" id="PTHR43084">
    <property type="entry name" value="PERSULFIDE DIOXYGENASE ETHE1"/>
    <property type="match status" value="1"/>
</dbReference>
<dbReference type="Pfam" id="PF00753">
    <property type="entry name" value="Lactamase_B"/>
    <property type="match status" value="1"/>
</dbReference>
<dbReference type="SUPFAM" id="SSF52821">
    <property type="entry name" value="Rhodanese/Cell cycle control phosphatase"/>
    <property type="match status" value="2"/>
</dbReference>
<reference evidence="3" key="1">
    <citation type="journal article" date="2014" name="Int. J. Syst. Evol. Microbiol.">
        <title>Complete genome sequence of Corynebacterium casei LMG S-19264T (=DSM 44701T), isolated from a smear-ripened cheese.</title>
        <authorList>
            <consortium name="US DOE Joint Genome Institute (JGI-PGF)"/>
            <person name="Walter F."/>
            <person name="Albersmeier A."/>
            <person name="Kalinowski J."/>
            <person name="Ruckert C."/>
        </authorList>
    </citation>
    <scope>NUCLEOTIDE SEQUENCE</scope>
    <source>
        <strain evidence="3">KCTC 32337</strain>
    </source>
</reference>
<sequence>MKLQRLETKGIAHYAWLLADGNEAVLVDPSRHVQQYLDAARTLGTRITYILETHRQEDFVMGSAWLAKRTGAKIINGNFDTFGHGDVRLEDGETFTVGGLLIRALHTPGHTPESMCYAVYEDDKAESAWALFTGDTLFFGDTGRSDLPAEDESVKNAGRIYDSVHNKLAKLGDNALILPAHGPGSVCGSGMAERSWSTLGDEKTYNDVFTLSREEFAKKKGSERLPRPPYFRTMEKVNLEGGMPPALRNGDVGLLSVKEFAQISKKEHVYDTRLPEAFVGAHIPDSYSIWQGGLPVFGGWLATADTPIYLVTSDDNDVDPSVRHLSNIGIDNVRGALAGGFEAWRNAGREWRQCGSITPQALREMEQAPQLLDVREIDEFESGHIPNAIHCYVGFLADSIEELPLVKDRPVVVTCGVGHRAGVGVSILLRAGYKDVRNLLGGMKAWKALGFPTK</sequence>
<dbReference type="Pfam" id="PF00581">
    <property type="entry name" value="Rhodanese"/>
    <property type="match status" value="2"/>
</dbReference>
<dbReference type="PROSITE" id="PS50206">
    <property type="entry name" value="RHODANESE_3"/>
    <property type="match status" value="2"/>
</dbReference>
<dbReference type="Proteomes" id="UP000622604">
    <property type="component" value="Unassembled WGS sequence"/>
</dbReference>
<dbReference type="InterPro" id="IPR001763">
    <property type="entry name" value="Rhodanese-like_dom"/>
</dbReference>
<dbReference type="EMBL" id="BMZC01000016">
    <property type="protein sequence ID" value="GGZ80056.1"/>
    <property type="molecule type" value="Genomic_DNA"/>
</dbReference>
<dbReference type="InterPro" id="IPR036866">
    <property type="entry name" value="RibonucZ/Hydroxyglut_hydro"/>
</dbReference>
<dbReference type="SUPFAM" id="SSF56281">
    <property type="entry name" value="Metallo-hydrolase/oxidoreductase"/>
    <property type="match status" value="1"/>
</dbReference>
<feature type="domain" description="Rhodanese" evidence="2">
    <location>
        <begin position="271"/>
        <end position="353"/>
    </location>
</feature>
<dbReference type="InterPro" id="IPR044528">
    <property type="entry name" value="POD-like_MBL-fold"/>
</dbReference>
<dbReference type="InterPro" id="IPR051682">
    <property type="entry name" value="Mito_Persulfide_Diox"/>
</dbReference>
<organism evidence="3 4">
    <name type="scientific">Paraglaciecola chathamensis</name>
    <dbReference type="NCBI Taxonomy" id="368405"/>
    <lineage>
        <taxon>Bacteria</taxon>
        <taxon>Pseudomonadati</taxon>
        <taxon>Pseudomonadota</taxon>
        <taxon>Gammaproteobacteria</taxon>
        <taxon>Alteromonadales</taxon>
        <taxon>Alteromonadaceae</taxon>
        <taxon>Paraglaciecola</taxon>
    </lineage>
</organism>
<evidence type="ECO:0000256" key="1">
    <source>
        <dbReference type="ARBA" id="ARBA00022723"/>
    </source>
</evidence>
<keyword evidence="3" id="KW-0378">Hydrolase</keyword>
<dbReference type="GO" id="GO:0046872">
    <property type="term" value="F:metal ion binding"/>
    <property type="evidence" value="ECO:0007669"/>
    <property type="project" value="UniProtKB-KW"/>
</dbReference>
<name>A0A8H9M2C8_9ALTE</name>
<dbReference type="SMART" id="SM00450">
    <property type="entry name" value="RHOD"/>
    <property type="match status" value="2"/>
</dbReference>
<evidence type="ECO:0000259" key="2">
    <source>
        <dbReference type="PROSITE" id="PS50206"/>
    </source>
</evidence>
<dbReference type="GO" id="GO:0006749">
    <property type="term" value="P:glutathione metabolic process"/>
    <property type="evidence" value="ECO:0007669"/>
    <property type="project" value="InterPro"/>
</dbReference>
<accession>A0A8H9M2C8</accession>
<dbReference type="AlphaFoldDB" id="A0A8H9M2C8"/>
<dbReference type="Gene3D" id="3.40.250.10">
    <property type="entry name" value="Rhodanese-like domain"/>
    <property type="match status" value="2"/>
</dbReference>
<proteinExistence type="predicted"/>
<dbReference type="SMART" id="SM00849">
    <property type="entry name" value="Lactamase_B"/>
    <property type="match status" value="1"/>
</dbReference>
<protein>
    <submittedName>
        <fullName evidence="3">MBL fold hydrolase</fullName>
    </submittedName>
</protein>